<reference evidence="3" key="1">
    <citation type="journal article" date="2019" name="Int. J. Syst. Evol. Microbiol.">
        <title>The Global Catalogue of Microorganisms (GCM) 10K type strain sequencing project: providing services to taxonomists for standard genome sequencing and annotation.</title>
        <authorList>
            <consortium name="The Broad Institute Genomics Platform"/>
            <consortium name="The Broad Institute Genome Sequencing Center for Infectious Disease"/>
            <person name="Wu L."/>
            <person name="Ma J."/>
        </authorList>
    </citation>
    <scope>NUCLEOTIDE SEQUENCE [LARGE SCALE GENOMIC DNA]</scope>
    <source>
        <strain evidence="3">CCUG 57113</strain>
    </source>
</reference>
<feature type="transmembrane region" description="Helical" evidence="1">
    <location>
        <begin position="177"/>
        <end position="205"/>
    </location>
</feature>
<accession>A0ABW0LVB4</accession>
<feature type="transmembrane region" description="Helical" evidence="1">
    <location>
        <begin position="9"/>
        <end position="29"/>
    </location>
</feature>
<name>A0ABW0LVB4_9BACL</name>
<evidence type="ECO:0000256" key="1">
    <source>
        <dbReference type="SAM" id="Phobius"/>
    </source>
</evidence>
<proteinExistence type="predicted"/>
<dbReference type="RefSeq" id="WP_209745244.1">
    <property type="nucleotide sequence ID" value="NZ_JBHSMH010000041.1"/>
</dbReference>
<feature type="transmembrane region" description="Helical" evidence="1">
    <location>
        <begin position="89"/>
        <end position="109"/>
    </location>
</feature>
<dbReference type="InterPro" id="IPR045691">
    <property type="entry name" value="DUF6056"/>
</dbReference>
<gene>
    <name evidence="2" type="ORF">ACFPPD_13115</name>
</gene>
<evidence type="ECO:0000313" key="2">
    <source>
        <dbReference type="EMBL" id="MFC5469668.1"/>
    </source>
</evidence>
<feature type="transmembrane region" description="Helical" evidence="1">
    <location>
        <begin position="217"/>
        <end position="235"/>
    </location>
</feature>
<feature type="transmembrane region" description="Helical" evidence="1">
    <location>
        <begin position="303"/>
        <end position="324"/>
    </location>
</feature>
<dbReference type="EMBL" id="JBHSMH010000041">
    <property type="protein sequence ID" value="MFC5469668.1"/>
    <property type="molecule type" value="Genomic_DNA"/>
</dbReference>
<keyword evidence="1" id="KW-0812">Transmembrane</keyword>
<sequence length="722" mass="82252">MLLKGMKSITWFVILSLPIGLYFFLLNMYTPFWNDEYNNNFVYGTLNNISNISEIFENQVLLYRWWTGRVVSSFFISVQMYIGKDIFNILNTIVFLLLLSLLTCFHRSSEQTNKSFYFILPSLILLWFGVPVFGETVTWMTGALVYLWVSVPTMLFVLLILKNVIDGRHFGKASKMAVVILGFIAGNSLENFGSAIIAFMILGFFYQKVIIKQKITIFYNASFLSVLAGFCLLVFSPGNQNRLNNSPFKADTKTMLINYVHSFNAVLSEQKVLVIVFISLLIVTVVGLWVGKNKWNNKSKKSFLVALVLFSLGFITFLSMIVSPEFPLRASFPGAMFLIAANITLLSMIYNIFTYKMVSGIIISLCSLLILIPSMREVYKDYHNLAQTSSKRIELIKVSQQEEIKDVYLPALNVNGSRFMYVRDLLTGPNEDQNRSLAKYYGFNSVKLQSAMEIIVQFDSNTLDFYQVFYKKFKSDPPEFLKTSYNGFVTNQAFFGTDSEHIEYLRIDPGTTPGIKIIKSIEFIKRGKKVTLYPEELIKMIQSKGQIGNIRLTEKGLELESLGNDPWFELTGLDSYIKDEEDYIKLNIDGRNTYGYQMFFDMGNGFNEQESVTQNLQDIQPEMDSIYSLKFPLPNPSEIRSIRLDPGNSEQHVSIHSLTIKVGDKEKSYQGKALIDLLVPFTQIKAITLDTDGFVEVLTNGDDPQLIVKNIEGILTKGTEKS</sequence>
<organism evidence="2 3">
    <name type="scientific">Cohnella suwonensis</name>
    <dbReference type="NCBI Taxonomy" id="696072"/>
    <lineage>
        <taxon>Bacteria</taxon>
        <taxon>Bacillati</taxon>
        <taxon>Bacillota</taxon>
        <taxon>Bacilli</taxon>
        <taxon>Bacillales</taxon>
        <taxon>Paenibacillaceae</taxon>
        <taxon>Cohnella</taxon>
    </lineage>
</organism>
<feature type="transmembrane region" description="Helical" evidence="1">
    <location>
        <begin position="145"/>
        <end position="165"/>
    </location>
</feature>
<keyword evidence="1" id="KW-1133">Transmembrane helix</keyword>
<feature type="transmembrane region" description="Helical" evidence="1">
    <location>
        <begin position="330"/>
        <end position="350"/>
    </location>
</feature>
<feature type="transmembrane region" description="Helical" evidence="1">
    <location>
        <begin position="357"/>
        <end position="375"/>
    </location>
</feature>
<protein>
    <submittedName>
        <fullName evidence="2">DUF6056 family protein</fullName>
    </submittedName>
</protein>
<keyword evidence="1" id="KW-0472">Membrane</keyword>
<keyword evidence="3" id="KW-1185">Reference proteome</keyword>
<dbReference type="Pfam" id="PF19528">
    <property type="entry name" value="DUF6056"/>
    <property type="match status" value="1"/>
</dbReference>
<dbReference type="Proteomes" id="UP001596105">
    <property type="component" value="Unassembled WGS sequence"/>
</dbReference>
<evidence type="ECO:0000313" key="3">
    <source>
        <dbReference type="Proteomes" id="UP001596105"/>
    </source>
</evidence>
<feature type="transmembrane region" description="Helical" evidence="1">
    <location>
        <begin position="115"/>
        <end position="133"/>
    </location>
</feature>
<comment type="caution">
    <text evidence="2">The sequence shown here is derived from an EMBL/GenBank/DDBJ whole genome shotgun (WGS) entry which is preliminary data.</text>
</comment>
<feature type="transmembrane region" description="Helical" evidence="1">
    <location>
        <begin position="272"/>
        <end position="291"/>
    </location>
</feature>